<dbReference type="GO" id="GO:0016491">
    <property type="term" value="F:oxidoreductase activity"/>
    <property type="evidence" value="ECO:0007669"/>
    <property type="project" value="InterPro"/>
</dbReference>
<name>A0A8H7BSA7_9FUNG</name>
<keyword evidence="3" id="KW-1133">Transmembrane helix</keyword>
<evidence type="ECO:0000256" key="3">
    <source>
        <dbReference type="ARBA" id="ARBA00022989"/>
    </source>
</evidence>
<protein>
    <submittedName>
        <fullName evidence="6">C-4 sterol methyl oxidase</fullName>
    </submittedName>
</protein>
<dbReference type="InterPro" id="IPR050307">
    <property type="entry name" value="Sterol_Desaturase_Related"/>
</dbReference>
<keyword evidence="7" id="KW-1185">Reference proteome</keyword>
<evidence type="ECO:0000256" key="1">
    <source>
        <dbReference type="ARBA" id="ARBA00004370"/>
    </source>
</evidence>
<organism evidence="6 7">
    <name type="scientific">Apophysomyces ossiformis</name>
    <dbReference type="NCBI Taxonomy" id="679940"/>
    <lineage>
        <taxon>Eukaryota</taxon>
        <taxon>Fungi</taxon>
        <taxon>Fungi incertae sedis</taxon>
        <taxon>Mucoromycota</taxon>
        <taxon>Mucoromycotina</taxon>
        <taxon>Mucoromycetes</taxon>
        <taxon>Mucorales</taxon>
        <taxon>Mucorineae</taxon>
        <taxon>Mucoraceae</taxon>
        <taxon>Apophysomyces</taxon>
    </lineage>
</organism>
<dbReference type="PANTHER" id="PTHR11863">
    <property type="entry name" value="STEROL DESATURASE"/>
    <property type="match status" value="1"/>
</dbReference>
<dbReference type="GO" id="GO:0016020">
    <property type="term" value="C:membrane"/>
    <property type="evidence" value="ECO:0007669"/>
    <property type="project" value="UniProtKB-SubCell"/>
</dbReference>
<evidence type="ECO:0000256" key="4">
    <source>
        <dbReference type="ARBA" id="ARBA00023136"/>
    </source>
</evidence>
<accession>A0A8H7BSA7</accession>
<evidence type="ECO:0000313" key="7">
    <source>
        <dbReference type="Proteomes" id="UP000605846"/>
    </source>
</evidence>
<comment type="caution">
    <text evidence="6">The sequence shown here is derived from an EMBL/GenBank/DDBJ whole genome shotgun (WGS) entry which is preliminary data.</text>
</comment>
<dbReference type="Pfam" id="PF04116">
    <property type="entry name" value="FA_hydroxylase"/>
    <property type="match status" value="1"/>
</dbReference>
<evidence type="ECO:0000313" key="6">
    <source>
        <dbReference type="EMBL" id="KAF7729019.1"/>
    </source>
</evidence>
<proteinExistence type="predicted"/>
<keyword evidence="4" id="KW-0472">Membrane</keyword>
<sequence length="172" mass="20738">MLTQISIFFVVEDFFHYVAHRLLHQPWLYRKVHKVHHQYAAPFGIASEYAHPVETCLFNVVVMSGPLIYHAITKHFLYLGSEWDLHLFTVLAWGTLRLLQAIDSHSGYDFPWSLRQFIPFWAGSDHHDYHHQAFTGNYASSFRWWDYIFGTDKKYREYRKLQRLERMKDKTR</sequence>
<dbReference type="GO" id="GO:0005506">
    <property type="term" value="F:iron ion binding"/>
    <property type="evidence" value="ECO:0007669"/>
    <property type="project" value="InterPro"/>
</dbReference>
<comment type="subcellular location">
    <subcellularLocation>
        <location evidence="1">Membrane</location>
    </subcellularLocation>
</comment>
<gene>
    <name evidence="6" type="primary">ERG25_2</name>
    <name evidence="6" type="ORF">EC973_005050</name>
</gene>
<reference evidence="6" key="1">
    <citation type="submission" date="2020-01" db="EMBL/GenBank/DDBJ databases">
        <title>Genome Sequencing of Three Apophysomyces-Like Fungal Strains Confirms a Novel Fungal Genus in the Mucoromycota with divergent Burkholderia-like Endosymbiotic Bacteria.</title>
        <authorList>
            <person name="Stajich J.E."/>
            <person name="Macias A.M."/>
            <person name="Carter-House D."/>
            <person name="Lovett B."/>
            <person name="Kasson L.R."/>
            <person name="Berry K."/>
            <person name="Grigoriev I."/>
            <person name="Chang Y."/>
            <person name="Spatafora J."/>
            <person name="Kasson M.T."/>
        </authorList>
    </citation>
    <scope>NUCLEOTIDE SEQUENCE</scope>
    <source>
        <strain evidence="6">NRRL A-21654</strain>
    </source>
</reference>
<dbReference type="Proteomes" id="UP000605846">
    <property type="component" value="Unassembled WGS sequence"/>
</dbReference>
<keyword evidence="2" id="KW-0812">Transmembrane</keyword>
<dbReference type="AlphaFoldDB" id="A0A8H7BSA7"/>
<dbReference type="EMBL" id="JABAYA010000029">
    <property type="protein sequence ID" value="KAF7729019.1"/>
    <property type="molecule type" value="Genomic_DNA"/>
</dbReference>
<dbReference type="GO" id="GO:0008610">
    <property type="term" value="P:lipid biosynthetic process"/>
    <property type="evidence" value="ECO:0007669"/>
    <property type="project" value="InterPro"/>
</dbReference>
<dbReference type="InterPro" id="IPR006694">
    <property type="entry name" value="Fatty_acid_hydroxylase"/>
</dbReference>
<dbReference type="OrthoDB" id="1658724at2759"/>
<evidence type="ECO:0000256" key="2">
    <source>
        <dbReference type="ARBA" id="ARBA00022692"/>
    </source>
</evidence>
<feature type="domain" description="Fatty acid hydroxylase" evidence="5">
    <location>
        <begin position="7"/>
        <end position="151"/>
    </location>
</feature>
<evidence type="ECO:0000259" key="5">
    <source>
        <dbReference type="Pfam" id="PF04116"/>
    </source>
</evidence>